<name>A0A6C0CTL7_9ZZZZ</name>
<proteinExistence type="predicted"/>
<reference evidence="1" key="1">
    <citation type="journal article" date="2020" name="Nature">
        <title>Giant virus diversity and host interactions through global metagenomics.</title>
        <authorList>
            <person name="Schulz F."/>
            <person name="Roux S."/>
            <person name="Paez-Espino D."/>
            <person name="Jungbluth S."/>
            <person name="Walsh D.A."/>
            <person name="Denef V.J."/>
            <person name="McMahon K.D."/>
            <person name="Konstantinidis K.T."/>
            <person name="Eloe-Fadrosh E.A."/>
            <person name="Kyrpides N.C."/>
            <person name="Woyke T."/>
        </authorList>
    </citation>
    <scope>NUCLEOTIDE SEQUENCE</scope>
    <source>
        <strain evidence="1">GVMAG-M-3300021964-36</strain>
    </source>
</reference>
<organism evidence="1">
    <name type="scientific">viral metagenome</name>
    <dbReference type="NCBI Taxonomy" id="1070528"/>
    <lineage>
        <taxon>unclassified sequences</taxon>
        <taxon>metagenomes</taxon>
        <taxon>organismal metagenomes</taxon>
    </lineage>
</organism>
<accession>A0A6C0CTL7</accession>
<dbReference type="EMBL" id="MN739483">
    <property type="protein sequence ID" value="QHT07603.1"/>
    <property type="molecule type" value="Genomic_DNA"/>
</dbReference>
<evidence type="ECO:0000313" key="1">
    <source>
        <dbReference type="EMBL" id="QHT07603.1"/>
    </source>
</evidence>
<dbReference type="AlphaFoldDB" id="A0A6C0CTL7"/>
<protein>
    <submittedName>
        <fullName evidence="1">Uncharacterized protein</fullName>
    </submittedName>
</protein>
<sequence length="138" mass="16084">MKMSIVIDKCFLLDNNTTDSLSLKSGYDIMCFPLSSPNHIIHNLSCDVLYKFWLKNVTDDTFSILKIEELIEEEDDYPEPDEHETHEIRNSLLSKIEEAIVLKRKTLSQLENIQKQLSEKKVSLKSMEEAYNELNECI</sequence>